<dbReference type="SUPFAM" id="SSF53448">
    <property type="entry name" value="Nucleotide-diphospho-sugar transferases"/>
    <property type="match status" value="1"/>
</dbReference>
<reference evidence="14 15" key="1">
    <citation type="journal article" date="2007" name="PLoS Genet.">
        <title>A tale of two oxidation states: bacterial colonization of arsenic-rich environments.</title>
        <authorList>
            <person name="Muller D."/>
            <person name="Medigue C."/>
            <person name="Koechler S."/>
            <person name="Barbe V."/>
            <person name="Barakat M."/>
            <person name="Talla E."/>
            <person name="Bonnefoy V."/>
            <person name="Krin E."/>
            <person name="Arsene-Ploetze F."/>
            <person name="Carapito C."/>
            <person name="Chandler M."/>
            <person name="Cournoyer B."/>
            <person name="Cruveiller S."/>
            <person name="Dossat C."/>
            <person name="Duval S."/>
            <person name="Heymann M."/>
            <person name="Leize E."/>
            <person name="Lieutaud A."/>
            <person name="Lievremont D."/>
            <person name="Makita Y."/>
            <person name="Mangenot S."/>
            <person name="Nitschke W."/>
            <person name="Ortet P."/>
            <person name="Perdrial N."/>
            <person name="Schoepp B."/>
            <person name="Siguier N."/>
            <person name="Simeonova D.D."/>
            <person name="Rouy Z."/>
            <person name="Segurens B."/>
            <person name="Turlin E."/>
            <person name="Vallenet D."/>
            <person name="Van Dorsselaer A."/>
            <person name="Weiss S."/>
            <person name="Weissenbach J."/>
            <person name="Lett M.C."/>
            <person name="Danchin A."/>
            <person name="Bertin P.N."/>
        </authorList>
    </citation>
    <scope>NUCLEOTIDE SEQUENCE [LARGE SCALE GENOMIC DNA]</scope>
    <source>
        <strain evidence="15">ULPAs1</strain>
    </source>
</reference>
<evidence type="ECO:0000256" key="5">
    <source>
        <dbReference type="ARBA" id="ARBA00022475"/>
    </source>
</evidence>
<keyword evidence="7 12" id="KW-0328">Glycosyltransferase</keyword>
<dbReference type="FunFam" id="3.90.550.10:FF:000047">
    <property type="entry name" value="Glucans biosynthesis glucosyltransferase H"/>
    <property type="match status" value="1"/>
</dbReference>
<comment type="function">
    <text evidence="12">Involved in the biosynthesis of osmoregulated periplasmic glucans (OPGs).</text>
</comment>
<dbReference type="UniPathway" id="UPA00637"/>
<dbReference type="CDD" id="cd04191">
    <property type="entry name" value="Glucan_BSP_MdoH"/>
    <property type="match status" value="1"/>
</dbReference>
<feature type="transmembrane region" description="Helical" evidence="12">
    <location>
        <begin position="567"/>
        <end position="591"/>
    </location>
</feature>
<dbReference type="NCBIfam" id="NF003958">
    <property type="entry name" value="PRK05454.2-1"/>
    <property type="match status" value="1"/>
</dbReference>
<evidence type="ECO:0000256" key="8">
    <source>
        <dbReference type="ARBA" id="ARBA00022679"/>
    </source>
</evidence>
<dbReference type="KEGG" id="har:HEAR3285"/>
<dbReference type="HAMAP" id="MF_01072">
    <property type="entry name" value="MdoH_OpgH"/>
    <property type="match status" value="1"/>
</dbReference>
<dbReference type="Pfam" id="PF00535">
    <property type="entry name" value="Glycos_transf_2"/>
    <property type="match status" value="1"/>
</dbReference>
<evidence type="ECO:0000313" key="15">
    <source>
        <dbReference type="Proteomes" id="UP000006697"/>
    </source>
</evidence>
<dbReference type="NCBIfam" id="NF003955">
    <property type="entry name" value="PRK05454.1-1"/>
    <property type="match status" value="1"/>
</dbReference>
<dbReference type="GO" id="GO:0009250">
    <property type="term" value="P:glucan biosynthetic process"/>
    <property type="evidence" value="ECO:0007669"/>
    <property type="project" value="UniProtKB-UniRule"/>
</dbReference>
<organism evidence="14 15">
    <name type="scientific">Herminiimonas arsenicoxydans</name>
    <dbReference type="NCBI Taxonomy" id="204773"/>
    <lineage>
        <taxon>Bacteria</taxon>
        <taxon>Pseudomonadati</taxon>
        <taxon>Pseudomonadota</taxon>
        <taxon>Betaproteobacteria</taxon>
        <taxon>Burkholderiales</taxon>
        <taxon>Oxalobacteraceae</taxon>
        <taxon>Herminiimonas</taxon>
    </lineage>
</organism>
<comment type="pathway">
    <text evidence="2 12">Glycan metabolism; osmoregulated periplasmic glucan (OPG) biosynthesis.</text>
</comment>
<gene>
    <name evidence="14" type="primary">mdoH</name>
    <name evidence="12" type="synonym">opgH</name>
    <name evidence="14" type="ordered locus">HEAR3285</name>
</gene>
<dbReference type="InterPro" id="IPR029044">
    <property type="entry name" value="Nucleotide-diphossugar_trans"/>
</dbReference>
<evidence type="ECO:0000256" key="6">
    <source>
        <dbReference type="ARBA" id="ARBA00022519"/>
    </source>
</evidence>
<dbReference type="NCBIfam" id="NF003962">
    <property type="entry name" value="PRK05454.2-5"/>
    <property type="match status" value="1"/>
</dbReference>
<dbReference type="eggNOG" id="COG2943">
    <property type="taxonomic scope" value="Bacteria"/>
</dbReference>
<keyword evidence="8 12" id="KW-0808">Transferase</keyword>
<comment type="subcellular location">
    <subcellularLocation>
        <location evidence="1 12">Cell inner membrane</location>
        <topology evidence="1 12">Multi-pass membrane protein</topology>
    </subcellularLocation>
</comment>
<dbReference type="GO" id="GO:0016758">
    <property type="term" value="F:hexosyltransferase activity"/>
    <property type="evidence" value="ECO:0007669"/>
    <property type="project" value="UniProtKB-UniRule"/>
</dbReference>
<dbReference type="PANTHER" id="PTHR43867:SF5">
    <property type="entry name" value="GLUCANS BIOSYNTHESIS GLUCOSYLTRANSFERASE H"/>
    <property type="match status" value="1"/>
</dbReference>
<feature type="transmembrane region" description="Helical" evidence="12">
    <location>
        <begin position="683"/>
        <end position="702"/>
    </location>
</feature>
<dbReference type="InterPro" id="IPR001173">
    <property type="entry name" value="Glyco_trans_2-like"/>
</dbReference>
<evidence type="ECO:0000256" key="9">
    <source>
        <dbReference type="ARBA" id="ARBA00022692"/>
    </source>
</evidence>
<comment type="similarity">
    <text evidence="3 12">Belongs to the glycosyltransferase 2 family. OpgH subfamily.</text>
</comment>
<evidence type="ECO:0000256" key="12">
    <source>
        <dbReference type="HAMAP-Rule" id="MF_01072"/>
    </source>
</evidence>
<evidence type="ECO:0000256" key="2">
    <source>
        <dbReference type="ARBA" id="ARBA00005001"/>
    </source>
</evidence>
<dbReference type="AlphaFoldDB" id="A4GA55"/>
<dbReference type="PANTHER" id="PTHR43867">
    <property type="entry name" value="CELLULOSE SYNTHASE CATALYTIC SUBUNIT A [UDP-FORMING]"/>
    <property type="match status" value="1"/>
</dbReference>
<evidence type="ECO:0000256" key="11">
    <source>
        <dbReference type="ARBA" id="ARBA00023136"/>
    </source>
</evidence>
<keyword evidence="11 12" id="KW-0472">Membrane</keyword>
<evidence type="ECO:0000313" key="14">
    <source>
        <dbReference type="EMBL" id="CAL63392.2"/>
    </source>
</evidence>
<evidence type="ECO:0000256" key="7">
    <source>
        <dbReference type="ARBA" id="ARBA00022676"/>
    </source>
</evidence>
<protein>
    <recommendedName>
        <fullName evidence="4 12">Glucans biosynthesis glucosyltransferase H</fullName>
        <ecNumber evidence="12">2.4.1.-</ecNumber>
    </recommendedName>
</protein>
<name>A4GA55_HERAR</name>
<keyword evidence="5 12" id="KW-1003">Cell membrane</keyword>
<evidence type="ECO:0000259" key="13">
    <source>
        <dbReference type="Pfam" id="PF00535"/>
    </source>
</evidence>
<dbReference type="STRING" id="204773.HEAR3285"/>
<accession>A4GA55</accession>
<evidence type="ECO:0000256" key="3">
    <source>
        <dbReference type="ARBA" id="ARBA00009337"/>
    </source>
</evidence>
<proteinExistence type="inferred from homology"/>
<keyword evidence="6 12" id="KW-0997">Cell inner membrane</keyword>
<feature type="transmembrane region" description="Helical" evidence="12">
    <location>
        <begin position="161"/>
        <end position="180"/>
    </location>
</feature>
<evidence type="ECO:0000256" key="10">
    <source>
        <dbReference type="ARBA" id="ARBA00022989"/>
    </source>
</evidence>
<dbReference type="GO" id="GO:0005886">
    <property type="term" value="C:plasma membrane"/>
    <property type="evidence" value="ECO:0007669"/>
    <property type="project" value="UniProtKB-SubCell"/>
</dbReference>
<dbReference type="CAZy" id="GT2">
    <property type="family name" value="Glycosyltransferase Family 2"/>
</dbReference>
<keyword evidence="10 12" id="KW-1133">Transmembrane helix</keyword>
<dbReference type="InterPro" id="IPR050321">
    <property type="entry name" value="Glycosyltr_2/OpgH_subfam"/>
</dbReference>
<evidence type="ECO:0000256" key="4">
    <source>
        <dbReference type="ARBA" id="ARBA00020585"/>
    </source>
</evidence>
<keyword evidence="9 12" id="KW-0812">Transmembrane</keyword>
<feature type="transmembrane region" description="Helical" evidence="12">
    <location>
        <begin position="512"/>
        <end position="533"/>
    </location>
</feature>
<feature type="transmembrane region" description="Helical" evidence="12">
    <location>
        <begin position="192"/>
        <end position="220"/>
    </location>
</feature>
<feature type="domain" description="Glycosyltransferase 2-like" evidence="13">
    <location>
        <begin position="246"/>
        <end position="428"/>
    </location>
</feature>
<keyword evidence="15" id="KW-1185">Reference proteome</keyword>
<dbReference type="InterPro" id="IPR023725">
    <property type="entry name" value="Glucans_biosynth_gluTrFase_H"/>
</dbReference>
<sequence>MELHLAGGLMDAPLIPLPCRHYLDRLSLPPAVRDGIEVQLAEKPALSTHDAMTRLHHILAQNNADAGNPAYGSVAARVQLALGQAALCCGHDDADRGKDPAQLCVAPPVHRASMVPHPWGTLNPVKRWFQTLFGRAQAADATAAAAPPAEDNTVSGGMRRLVLLLLMLGQTALATYYMSRVLPYQGKEWLEIAMLALFALLFCWVSAGFWTAMTGFILLARGKDPYLISKTAVADGAIAADARTAIVMPICNEDVARVFAGLRATYESVQKTGQLARFDFFILSDSGNSDICAAEVAAWAALCKAVDGFGRIYYRRRQRRVRRKSGNIDDFCRRWGNNYRYMVVLDADSVMSGACLSKLVQSMEANPDAGIIQTAPRAAGRDTLYARIQQFSTRVYGPLFTAGLHYWQLGESHYWGHNAIIRLKPFIEHCALALLPGKGPFAGEILSHDFIEAALMRRAGWKVWIAYDLDGSYEEMPPNLLDELKRDRRWCQGNLMNFRLFLSRGMHSVHRAVFVTGVMAYLSAPLWFLFLILSTGLLAQHTLTDPTYFTEPWQLFPNWPQWHPEKALALFSATATLLFLPKILSAVLICIQGAKQFGGRMRLLFSVLIEMFFSMLLAPVRMLFHTHFVIAAFMGWALRWKSPPREDAETSPGEAFRHHGLHTLLGLAWGAAVFWLNPTFLPWLLPIVGSLAVAIPISIYSSKVSNGLRFRKQNLFLIPEEAEPPVELLATVAHVKATPPAPDFIAAVVEPRFNGVMCASSKLHQRRSPAAQKISADMVRTALLGGPSALADAQKNSLLSDPLHLSQLHLAVWTSDQAHADWAARLRPKSPAPAHKAIAHALRHAA</sequence>
<evidence type="ECO:0000256" key="1">
    <source>
        <dbReference type="ARBA" id="ARBA00004429"/>
    </source>
</evidence>
<dbReference type="HOGENOM" id="CLU_015730_0_0_4"/>
<dbReference type="EC" id="2.4.1.-" evidence="12"/>
<feature type="transmembrane region" description="Helical" evidence="12">
    <location>
        <begin position="603"/>
        <end position="618"/>
    </location>
</feature>
<dbReference type="Proteomes" id="UP000006697">
    <property type="component" value="Chromosome"/>
</dbReference>
<dbReference type="Gene3D" id="3.90.550.10">
    <property type="entry name" value="Spore Coat Polysaccharide Biosynthesis Protein SpsA, Chain A"/>
    <property type="match status" value="1"/>
</dbReference>
<dbReference type="EMBL" id="CU207211">
    <property type="protein sequence ID" value="CAL63392.2"/>
    <property type="molecule type" value="Genomic_DNA"/>
</dbReference>